<dbReference type="Proteomes" id="UP000187735">
    <property type="component" value="Chromosome"/>
</dbReference>
<dbReference type="KEGG" id="fmr:Fuma_04151"/>
<evidence type="ECO:0000313" key="2">
    <source>
        <dbReference type="Proteomes" id="UP000187735"/>
    </source>
</evidence>
<evidence type="ECO:0000313" key="1">
    <source>
        <dbReference type="EMBL" id="APZ94519.1"/>
    </source>
</evidence>
<protein>
    <submittedName>
        <fullName evidence="1">Uncharacterized protein</fullName>
    </submittedName>
</protein>
<dbReference type="OrthoDB" id="7652274at2"/>
<proteinExistence type="predicted"/>
<dbReference type="EMBL" id="CP017641">
    <property type="protein sequence ID" value="APZ94519.1"/>
    <property type="molecule type" value="Genomic_DNA"/>
</dbReference>
<dbReference type="RefSeq" id="WP_077025805.1">
    <property type="nucleotide sequence ID" value="NZ_CP017641.1"/>
</dbReference>
<accession>A0A1P8WKC7</accession>
<reference evidence="1 2" key="1">
    <citation type="journal article" date="2016" name="Front. Microbiol.">
        <title>Fuerstia marisgermanicae gen. nov., sp. nov., an Unusual Member of the Phylum Planctomycetes from the German Wadden Sea.</title>
        <authorList>
            <person name="Kohn T."/>
            <person name="Heuer A."/>
            <person name="Jogler M."/>
            <person name="Vollmers J."/>
            <person name="Boedeker C."/>
            <person name="Bunk B."/>
            <person name="Rast P."/>
            <person name="Borchert D."/>
            <person name="Glockner I."/>
            <person name="Freese H.M."/>
            <person name="Klenk H.P."/>
            <person name="Overmann J."/>
            <person name="Kaster A.K."/>
            <person name="Rohde M."/>
            <person name="Wiegand S."/>
            <person name="Jogler C."/>
        </authorList>
    </citation>
    <scope>NUCLEOTIDE SEQUENCE [LARGE SCALE GENOMIC DNA]</scope>
    <source>
        <strain evidence="1 2">NH11</strain>
    </source>
</reference>
<dbReference type="AlphaFoldDB" id="A0A1P8WKC7"/>
<gene>
    <name evidence="1" type="ORF">Fuma_04151</name>
</gene>
<keyword evidence="2" id="KW-1185">Reference proteome</keyword>
<sequence length="68" mass="7598">MTNENNTTAGKKPSHYAYQVRETEDGKGFWNRIGAAWTNKNGGFTIQLESIPLDGRIVCQPPKEQTDS</sequence>
<organism evidence="1 2">
    <name type="scientific">Fuerstiella marisgermanici</name>
    <dbReference type="NCBI Taxonomy" id="1891926"/>
    <lineage>
        <taxon>Bacteria</taxon>
        <taxon>Pseudomonadati</taxon>
        <taxon>Planctomycetota</taxon>
        <taxon>Planctomycetia</taxon>
        <taxon>Planctomycetales</taxon>
        <taxon>Planctomycetaceae</taxon>
        <taxon>Fuerstiella</taxon>
    </lineage>
</organism>
<name>A0A1P8WKC7_9PLAN</name>